<feature type="transmembrane region" description="Helical" evidence="1">
    <location>
        <begin position="311"/>
        <end position="334"/>
    </location>
</feature>
<evidence type="ECO:0000313" key="2">
    <source>
        <dbReference type="EMBL" id="MBK0422151.1"/>
    </source>
</evidence>
<sequence length="595" mass="63815">MSAAVPRRARLLAPALAILVGALLILVFWWFGVVIGGEPFGTALGMLSGALFLIPGAIALLVALAANGRDRRAEAEGRPVSAERLADAAASGAGIRRGRSTGPLSAQLFGALGLGRPGRFLAALMPWLLAAALLFSVEPRIMIASVFLVFIGTGLGRLLYRLRPGALWARALVTIGIPLLFTALLLPVTIEPGYWPNAFAIPVGAEIGAALGRARERSTSAPGRVLARDWAGVELVGDPARTHFDIRPLIRQIPRAEGRAYAAADPAVAASGAAATGSAFVSIVAAIFPIGIIALVFGMTEQALSGKDDTASQLLGMSAALALMLLGGGILVWWSVRSRARITRPVDHLAYAQFAAVNGLIYDPKPGVSPDGEDVLTRKLHAEGIRNRVLVANREAVDANAVGDGFTHFGGLCAVQLATELPNIRLRARGNRLPAFSAYAAPARDQHLSLEGDFDRYFELYAPKGYERDALYLFTPDVMAWLIDDARGYDVELRGREVVFRSRQDQVTRDPADWQRLAHAFTALEERIEQWERWRDDRLDQPTARAGELTMERRGPAGRVGESGRRLRFGVGAGTIFVAGFVAIYVTLTVLANSI</sequence>
<dbReference type="RefSeq" id="WP_200132353.1">
    <property type="nucleotide sequence ID" value="NZ_JAEHOI010000007.1"/>
</dbReference>
<keyword evidence="1" id="KW-0812">Transmembrane</keyword>
<keyword evidence="3" id="KW-1185">Reference proteome</keyword>
<feature type="transmembrane region" description="Helical" evidence="1">
    <location>
        <begin position="194"/>
        <end position="214"/>
    </location>
</feature>
<feature type="transmembrane region" description="Helical" evidence="1">
    <location>
        <begin position="569"/>
        <end position="592"/>
    </location>
</feature>
<comment type="caution">
    <text evidence="2">The sequence shown here is derived from an EMBL/GenBank/DDBJ whole genome shotgun (WGS) entry which is preliminary data.</text>
</comment>
<organism evidence="2 3">
    <name type="scientific">Leucobacter edaphi</name>
    <dbReference type="NCBI Taxonomy" id="2796472"/>
    <lineage>
        <taxon>Bacteria</taxon>
        <taxon>Bacillati</taxon>
        <taxon>Actinomycetota</taxon>
        <taxon>Actinomycetes</taxon>
        <taxon>Micrococcales</taxon>
        <taxon>Microbacteriaceae</taxon>
        <taxon>Leucobacter</taxon>
    </lineage>
</organism>
<feature type="transmembrane region" description="Helical" evidence="1">
    <location>
        <begin position="118"/>
        <end position="135"/>
    </location>
</feature>
<feature type="transmembrane region" description="Helical" evidence="1">
    <location>
        <begin position="141"/>
        <end position="160"/>
    </location>
</feature>
<gene>
    <name evidence="2" type="ORF">JD292_08690</name>
</gene>
<protein>
    <submittedName>
        <fullName evidence="2">Uncharacterized protein</fullName>
    </submittedName>
</protein>
<proteinExistence type="predicted"/>
<evidence type="ECO:0000313" key="3">
    <source>
        <dbReference type="Proteomes" id="UP000618733"/>
    </source>
</evidence>
<keyword evidence="1" id="KW-0472">Membrane</keyword>
<feature type="transmembrane region" description="Helical" evidence="1">
    <location>
        <begin position="12"/>
        <end position="31"/>
    </location>
</feature>
<dbReference type="AlphaFoldDB" id="A0A934UXY6"/>
<name>A0A934UXY6_9MICO</name>
<accession>A0A934UXY6</accession>
<dbReference type="EMBL" id="JAEHOI010000007">
    <property type="protein sequence ID" value="MBK0422151.1"/>
    <property type="molecule type" value="Genomic_DNA"/>
</dbReference>
<keyword evidence="1" id="KW-1133">Transmembrane helix</keyword>
<feature type="transmembrane region" description="Helical" evidence="1">
    <location>
        <begin position="279"/>
        <end position="299"/>
    </location>
</feature>
<evidence type="ECO:0000256" key="1">
    <source>
        <dbReference type="SAM" id="Phobius"/>
    </source>
</evidence>
<feature type="transmembrane region" description="Helical" evidence="1">
    <location>
        <begin position="43"/>
        <end position="66"/>
    </location>
</feature>
<reference evidence="2" key="1">
    <citation type="submission" date="2020-12" db="EMBL/GenBank/DDBJ databases">
        <title>Leucobacter sp. CAS2, isolated from Chromium sludge.</title>
        <authorList>
            <person name="Xu Z."/>
        </authorList>
    </citation>
    <scope>NUCLEOTIDE SEQUENCE</scope>
    <source>
        <strain evidence="2">CSA2</strain>
    </source>
</reference>
<dbReference type="Proteomes" id="UP000618733">
    <property type="component" value="Unassembled WGS sequence"/>
</dbReference>
<feature type="transmembrane region" description="Helical" evidence="1">
    <location>
        <begin position="167"/>
        <end position="188"/>
    </location>
</feature>